<dbReference type="EMBL" id="DP000011">
    <property type="protein sequence ID" value="ABA98086.1"/>
    <property type="molecule type" value="Genomic_DNA"/>
</dbReference>
<feature type="compositionally biased region" description="Basic residues" evidence="1">
    <location>
        <begin position="45"/>
        <end position="56"/>
    </location>
</feature>
<feature type="region of interest" description="Disordered" evidence="1">
    <location>
        <begin position="29"/>
        <end position="70"/>
    </location>
</feature>
<feature type="compositionally biased region" description="Gly residues" evidence="1">
    <location>
        <begin position="29"/>
        <end position="43"/>
    </location>
</feature>
<accession>Q2QRS7</accession>
<protein>
    <submittedName>
        <fullName evidence="2">Retrotransposon protein, putative, Ty1-copia subclass</fullName>
    </submittedName>
</protein>
<evidence type="ECO:0000256" key="1">
    <source>
        <dbReference type="SAM" id="MobiDB-lite"/>
    </source>
</evidence>
<reference evidence="2" key="2">
    <citation type="submission" date="2005-04" db="EMBL/GenBank/DDBJ databases">
        <authorList>
            <person name="Buell C.R."/>
            <person name="Wing R.A."/>
            <person name="McCombie W.A."/>
            <person name="Ouyang S."/>
        </authorList>
    </citation>
    <scope>NUCLEOTIDE SEQUENCE</scope>
</reference>
<reference evidence="2" key="1">
    <citation type="journal article" date="2005" name="BMC Biol.">
        <title>The sequence of rice chromosomes 11 and 12, rich in disease resistance genes and recent gene duplications.</title>
        <authorList>
            <consortium name="The rice chromosomes 11 and 12 sequencing consortia"/>
        </authorList>
    </citation>
    <scope>NUCLEOTIDE SEQUENCE [LARGE SCALE GENOMIC DNA]</scope>
</reference>
<dbReference type="AlphaFoldDB" id="Q2QRS7"/>
<evidence type="ECO:0000313" key="2">
    <source>
        <dbReference type="EMBL" id="ABA98086.1"/>
    </source>
</evidence>
<dbReference type="PANTHER" id="PTHR33325:SF11">
    <property type="entry name" value="COLD SHOCK DOMAIN-CONTAINING PROTEIN 4-LIKE"/>
    <property type="match status" value="1"/>
</dbReference>
<proteinExistence type="predicted"/>
<name>Q2QRS7_ORYSJ</name>
<sequence>MRGKRRWRMVDGGGGGGGGWEMAVEASGGGGVGGGGGGIGGAPRRGWRRRLRRRRPHGDAPRRSHGGVGVFPMATAAAPPRWRPTALLRQRTGGGRRRRTGGGRRRQTRWRRDMATKEFDELALDGTNYPIWASDIKINFASRGILNTIEEPNEGDPAIEPRKLNTTLFLLRLYIHKDLKHEYMLETSPLNLWKALKEHYDQQKELIWPKANYEWVHLRLQDFKTVAEYNHAVHNICSRLKFKGRKKGKGKGKAPQPHSNGNKHCNWCGSDTHVAKDCRIPKHLVLLYQKSLKDKKSSENLRFEAHFNLTHEERPEVASSHQAPAEPESNLNVLLEDIAPLSAMDDMFIEYCSTDPLGDLQ</sequence>
<dbReference type="PANTHER" id="PTHR33325">
    <property type="entry name" value="ZINC FINGER, CCHC-TYPE-RELATED"/>
    <property type="match status" value="1"/>
</dbReference>
<reference evidence="2" key="3">
    <citation type="submission" date="2006-01" db="EMBL/GenBank/DDBJ databases">
        <authorList>
            <person name="Buell R."/>
        </authorList>
    </citation>
    <scope>NUCLEOTIDE SEQUENCE</scope>
</reference>
<organism evidence="2">
    <name type="scientific">Oryza sativa subsp. japonica</name>
    <name type="common">Rice</name>
    <dbReference type="NCBI Taxonomy" id="39947"/>
    <lineage>
        <taxon>Eukaryota</taxon>
        <taxon>Viridiplantae</taxon>
        <taxon>Streptophyta</taxon>
        <taxon>Embryophyta</taxon>
        <taxon>Tracheophyta</taxon>
        <taxon>Spermatophyta</taxon>
        <taxon>Magnoliopsida</taxon>
        <taxon>Liliopsida</taxon>
        <taxon>Poales</taxon>
        <taxon>Poaceae</taxon>
        <taxon>BOP clade</taxon>
        <taxon>Oryzoideae</taxon>
        <taxon>Oryzeae</taxon>
        <taxon>Oryzinae</taxon>
        <taxon>Oryza</taxon>
        <taxon>Oryza sativa</taxon>
    </lineage>
</organism>
<gene>
    <name evidence="2" type="ordered locus">LOC_Os12g26540</name>
</gene>